<dbReference type="InterPro" id="IPR012674">
    <property type="entry name" value="Calycin"/>
</dbReference>
<organism evidence="6 7">
    <name type="scientific">Sparus aurata</name>
    <name type="common">Gilthead sea bream</name>
    <dbReference type="NCBI Taxonomy" id="8175"/>
    <lineage>
        <taxon>Eukaryota</taxon>
        <taxon>Metazoa</taxon>
        <taxon>Chordata</taxon>
        <taxon>Craniata</taxon>
        <taxon>Vertebrata</taxon>
        <taxon>Euteleostomi</taxon>
        <taxon>Actinopterygii</taxon>
        <taxon>Neopterygii</taxon>
        <taxon>Teleostei</taxon>
        <taxon>Neoteleostei</taxon>
        <taxon>Acanthomorphata</taxon>
        <taxon>Eupercaria</taxon>
        <taxon>Spariformes</taxon>
        <taxon>Sparidae</taxon>
        <taxon>Sparus</taxon>
    </lineage>
</organism>
<keyword evidence="3 5" id="KW-0732">Signal</keyword>
<dbReference type="InParanoid" id="A0A671USF7"/>
<reference evidence="6" key="1">
    <citation type="submission" date="2025-08" db="UniProtKB">
        <authorList>
            <consortium name="Ensembl"/>
        </authorList>
    </citation>
    <scope>IDENTIFICATION</scope>
</reference>
<dbReference type="GO" id="GO:0005576">
    <property type="term" value="C:extracellular region"/>
    <property type="evidence" value="ECO:0007669"/>
    <property type="project" value="UniProtKB-SubCell"/>
</dbReference>
<dbReference type="Ensembl" id="ENSSAUT00010017863.1">
    <property type="protein sequence ID" value="ENSSAUP00010016884.1"/>
    <property type="gene ID" value="ENSSAUG00010007751.1"/>
</dbReference>
<evidence type="ECO:0000313" key="6">
    <source>
        <dbReference type="Ensembl" id="ENSSAUP00010016884.1"/>
    </source>
</evidence>
<evidence type="ECO:0000256" key="2">
    <source>
        <dbReference type="ARBA" id="ARBA00022525"/>
    </source>
</evidence>
<accession>A0A671USF7</accession>
<dbReference type="GeneID" id="115577661"/>
<keyword evidence="4" id="KW-0325">Glycoprotein</keyword>
<dbReference type="PANTHER" id="PTHR11967">
    <property type="entry name" value="ALPHA-1-ACID GLYCOPROTEIN"/>
    <property type="match status" value="1"/>
</dbReference>
<dbReference type="GeneTree" id="ENSGT00400000024810"/>
<gene>
    <name evidence="6" type="primary">LOC115577661</name>
</gene>
<evidence type="ECO:0000256" key="3">
    <source>
        <dbReference type="ARBA" id="ARBA00022729"/>
    </source>
</evidence>
<protein>
    <submittedName>
        <fullName evidence="6">Uncharacterized LOC115577661</fullName>
    </submittedName>
</protein>
<keyword evidence="7" id="KW-1185">Reference proteome</keyword>
<evidence type="ECO:0000313" key="7">
    <source>
        <dbReference type="Proteomes" id="UP000472265"/>
    </source>
</evidence>
<dbReference type="RefSeq" id="XP_030266417.1">
    <property type="nucleotide sequence ID" value="XM_030410557.1"/>
</dbReference>
<comment type="subcellular location">
    <subcellularLocation>
        <location evidence="1">Secreted</location>
    </subcellularLocation>
</comment>
<dbReference type="OMA" id="CAEGEGI"/>
<reference evidence="6" key="2">
    <citation type="submission" date="2025-09" db="UniProtKB">
        <authorList>
            <consortium name="Ensembl"/>
        </authorList>
    </citation>
    <scope>IDENTIFICATION</scope>
</reference>
<proteinExistence type="predicted"/>
<dbReference type="PANTHER" id="PTHR11967:SF2">
    <property type="entry name" value="ALPHA-1-ACID GLYCOPROTEIN 1"/>
    <property type="match status" value="1"/>
</dbReference>
<dbReference type="OrthoDB" id="8931204at2759"/>
<evidence type="ECO:0000256" key="4">
    <source>
        <dbReference type="ARBA" id="ARBA00023180"/>
    </source>
</evidence>
<evidence type="ECO:0000256" key="1">
    <source>
        <dbReference type="ARBA" id="ARBA00004613"/>
    </source>
</evidence>
<feature type="signal peptide" evidence="5">
    <location>
        <begin position="1"/>
        <end position="20"/>
    </location>
</feature>
<dbReference type="Proteomes" id="UP000472265">
    <property type="component" value="Unassembled WGS sequence"/>
</dbReference>
<feature type="chain" id="PRO_5025498992" evidence="5">
    <location>
        <begin position="21"/>
        <end position="213"/>
    </location>
</feature>
<dbReference type="AlphaFoldDB" id="A0A671USF7"/>
<sequence length="213" mass="23703">MNLWVSSPFLFVGLVLSVSALTPEECKPLITPLSLTERSTLHKTVNFIMGFTDSDAYNHILKFTESSWMRLSPSASGDHELSVHQENRINGSCFGSMVNTTIEGNTLSSSVGNISSTFQLLPSCDGCLLFNVHSHARDLNKFLRLVNLTADFPEEIRTHAVYLMAEKTTLTDADVEHFKKQASCLGFNREPDFSYDPKHELCKEGEGHTVTLT</sequence>
<keyword evidence="2" id="KW-0964">Secreted</keyword>
<evidence type="ECO:0000256" key="5">
    <source>
        <dbReference type="SAM" id="SignalP"/>
    </source>
</evidence>
<name>A0A671USF7_SPAAU</name>
<dbReference type="Gene3D" id="2.40.128.20">
    <property type="match status" value="1"/>
</dbReference>